<dbReference type="Gene3D" id="3.40.50.2300">
    <property type="match status" value="1"/>
</dbReference>
<dbReference type="PROSITE" id="PS50110">
    <property type="entry name" value="RESPONSE_REGULATORY"/>
    <property type="match status" value="1"/>
</dbReference>
<keyword evidence="1" id="KW-0597">Phosphoprotein</keyword>
<feature type="domain" description="Response regulatory" evidence="2">
    <location>
        <begin position="10"/>
        <end position="127"/>
    </location>
</feature>
<dbReference type="EMBL" id="RJVO01000003">
    <property type="protein sequence ID" value="ROH90798.1"/>
    <property type="molecule type" value="Genomic_DNA"/>
</dbReference>
<dbReference type="InterPro" id="IPR001789">
    <property type="entry name" value="Sig_transdc_resp-reg_receiver"/>
</dbReference>
<dbReference type="SUPFAM" id="SSF52172">
    <property type="entry name" value="CheY-like"/>
    <property type="match status" value="1"/>
</dbReference>
<sequence>MTAPLNRNLKILVVDDFSTMRRIVKNLLNELGFSDITEADDGKTALPLLQAGQFDFVITDWNMPGMPGIELLRHIRADERLKGIPVLMVTAEAQREQIIEAAKAGVSGYIVKPFTGVTLKEKLDKIFERYAQAA</sequence>
<name>A0A3N0VES5_9GAMM</name>
<dbReference type="SMART" id="SM00448">
    <property type="entry name" value="REC"/>
    <property type="match status" value="1"/>
</dbReference>
<evidence type="ECO:0000256" key="1">
    <source>
        <dbReference type="PROSITE-ProRule" id="PRU00169"/>
    </source>
</evidence>
<accession>A0A3N0VES5</accession>
<dbReference type="FunCoup" id="A0A3N0VES5">
    <property type="interactions" value="120"/>
</dbReference>
<protein>
    <submittedName>
        <fullName evidence="3">Chemotaxis protein CheY</fullName>
    </submittedName>
</protein>
<dbReference type="Pfam" id="PF00072">
    <property type="entry name" value="Response_reg"/>
    <property type="match status" value="1"/>
</dbReference>
<feature type="modified residue" description="4-aspartylphosphate" evidence="1">
    <location>
        <position position="60"/>
    </location>
</feature>
<dbReference type="InterPro" id="IPR011006">
    <property type="entry name" value="CheY-like_superfamily"/>
</dbReference>
<evidence type="ECO:0000313" key="3">
    <source>
        <dbReference type="EMBL" id="ROH90798.1"/>
    </source>
</evidence>
<dbReference type="InParanoid" id="A0A3N0VES5"/>
<gene>
    <name evidence="3" type="primary">cheY</name>
    <name evidence="3" type="ORF">ED208_07345</name>
</gene>
<evidence type="ECO:0000313" key="4">
    <source>
        <dbReference type="Proteomes" id="UP000282106"/>
    </source>
</evidence>
<dbReference type="AlphaFoldDB" id="A0A3N0VES5"/>
<dbReference type="PANTHER" id="PTHR43228:SF1">
    <property type="entry name" value="TWO-COMPONENT RESPONSE REGULATOR ARR22"/>
    <property type="match status" value="1"/>
</dbReference>
<reference evidence="3 4" key="1">
    <citation type="submission" date="2018-10" db="EMBL/GenBank/DDBJ databases">
        <authorList>
            <person name="Chen W.-M."/>
        </authorList>
    </citation>
    <scope>NUCLEOTIDE SEQUENCE [LARGE SCALE GENOMIC DNA]</scope>
    <source>
        <strain evidence="3 4">THS-13</strain>
    </source>
</reference>
<dbReference type="CDD" id="cd19923">
    <property type="entry name" value="REC_CheY_CheY3"/>
    <property type="match status" value="1"/>
</dbReference>
<dbReference type="NCBIfam" id="NF007901">
    <property type="entry name" value="PRK10610.1"/>
    <property type="match status" value="1"/>
</dbReference>
<evidence type="ECO:0000259" key="2">
    <source>
        <dbReference type="PROSITE" id="PS50110"/>
    </source>
</evidence>
<keyword evidence="4" id="KW-1185">Reference proteome</keyword>
<dbReference type="Proteomes" id="UP000282106">
    <property type="component" value="Unassembled WGS sequence"/>
</dbReference>
<dbReference type="GO" id="GO:0000160">
    <property type="term" value="P:phosphorelay signal transduction system"/>
    <property type="evidence" value="ECO:0007669"/>
    <property type="project" value="InterPro"/>
</dbReference>
<organism evidence="3 4">
    <name type="scientific">Stagnimonas aquatica</name>
    <dbReference type="NCBI Taxonomy" id="2689987"/>
    <lineage>
        <taxon>Bacteria</taxon>
        <taxon>Pseudomonadati</taxon>
        <taxon>Pseudomonadota</taxon>
        <taxon>Gammaproteobacteria</taxon>
        <taxon>Nevskiales</taxon>
        <taxon>Nevskiaceae</taxon>
        <taxon>Stagnimonas</taxon>
    </lineage>
</organism>
<proteinExistence type="predicted"/>
<dbReference type="PANTHER" id="PTHR43228">
    <property type="entry name" value="TWO-COMPONENT RESPONSE REGULATOR"/>
    <property type="match status" value="1"/>
</dbReference>
<comment type="caution">
    <text evidence="3">The sequence shown here is derived from an EMBL/GenBank/DDBJ whole genome shotgun (WGS) entry which is preliminary data.</text>
</comment>
<dbReference type="InterPro" id="IPR052048">
    <property type="entry name" value="ST_Response_Regulator"/>
</dbReference>